<keyword evidence="3" id="KW-0040">ANK repeat</keyword>
<dbReference type="PANTHER" id="PTHR46231:SF1">
    <property type="entry name" value="ANKYRIN REPEAT AND BTB_POZ DOMAIN-CONTAINING PROTEIN 1"/>
    <property type="match status" value="1"/>
</dbReference>
<dbReference type="AlphaFoldDB" id="A0A835YFQ1"/>
<keyword evidence="2" id="KW-0677">Repeat</keyword>
<dbReference type="CDD" id="cd18186">
    <property type="entry name" value="BTB_POZ_ZBTB_KLHL-like"/>
    <property type="match status" value="1"/>
</dbReference>
<protein>
    <recommendedName>
        <fullName evidence="4">BTB domain-containing protein</fullName>
    </recommendedName>
</protein>
<keyword evidence="6" id="KW-1185">Reference proteome</keyword>
<feature type="domain" description="BTB" evidence="4">
    <location>
        <begin position="421"/>
        <end position="488"/>
    </location>
</feature>
<dbReference type="Gene3D" id="3.30.710.10">
    <property type="entry name" value="Potassium Channel Kv1.1, Chain A"/>
    <property type="match status" value="1"/>
</dbReference>
<dbReference type="InterPro" id="IPR000210">
    <property type="entry name" value="BTB/POZ_dom"/>
</dbReference>
<comment type="caution">
    <text evidence="5">The sequence shown here is derived from an EMBL/GenBank/DDBJ whole genome shotgun (WGS) entry which is preliminary data.</text>
</comment>
<dbReference type="Gene3D" id="2.120.10.30">
    <property type="entry name" value="TolB, C-terminal domain"/>
    <property type="match status" value="1"/>
</dbReference>
<dbReference type="SMART" id="SM00225">
    <property type="entry name" value="BTB"/>
    <property type="match status" value="1"/>
</dbReference>
<dbReference type="SUPFAM" id="SSF54695">
    <property type="entry name" value="POZ domain"/>
    <property type="match status" value="1"/>
</dbReference>
<evidence type="ECO:0000313" key="6">
    <source>
        <dbReference type="Proteomes" id="UP000612055"/>
    </source>
</evidence>
<comment type="pathway">
    <text evidence="1">Protein modification; protein ubiquitination.</text>
</comment>
<dbReference type="InterPro" id="IPR044515">
    <property type="entry name" value="ABTB1"/>
</dbReference>
<dbReference type="InterPro" id="IPR011042">
    <property type="entry name" value="6-blade_b-propeller_TolB-like"/>
</dbReference>
<organism evidence="5 6">
    <name type="scientific">Edaphochlamys debaryana</name>
    <dbReference type="NCBI Taxonomy" id="47281"/>
    <lineage>
        <taxon>Eukaryota</taxon>
        <taxon>Viridiplantae</taxon>
        <taxon>Chlorophyta</taxon>
        <taxon>core chlorophytes</taxon>
        <taxon>Chlorophyceae</taxon>
        <taxon>CS clade</taxon>
        <taxon>Chlamydomonadales</taxon>
        <taxon>Chlamydomonadales incertae sedis</taxon>
        <taxon>Edaphochlamys</taxon>
    </lineage>
</organism>
<gene>
    <name evidence="5" type="ORF">HYH03_001952</name>
</gene>
<evidence type="ECO:0000256" key="1">
    <source>
        <dbReference type="ARBA" id="ARBA00004906"/>
    </source>
</evidence>
<evidence type="ECO:0000313" key="5">
    <source>
        <dbReference type="EMBL" id="KAG2500378.1"/>
    </source>
</evidence>
<name>A0A835YFQ1_9CHLO</name>
<dbReference type="SUPFAM" id="SSF63829">
    <property type="entry name" value="Calcium-dependent phosphotriesterase"/>
    <property type="match status" value="1"/>
</dbReference>
<dbReference type="GO" id="GO:0005737">
    <property type="term" value="C:cytoplasm"/>
    <property type="evidence" value="ECO:0007669"/>
    <property type="project" value="TreeGrafter"/>
</dbReference>
<dbReference type="OrthoDB" id="2359033at2759"/>
<evidence type="ECO:0000256" key="2">
    <source>
        <dbReference type="ARBA" id="ARBA00022737"/>
    </source>
</evidence>
<dbReference type="PROSITE" id="PS50097">
    <property type="entry name" value="BTB"/>
    <property type="match status" value="1"/>
</dbReference>
<accession>A0A835YFQ1</accession>
<sequence length="571" mass="60535">MILRNHPWGLTTRLRPGPDGELQSETLVLTVKGSFHPLLGASSRGELSLGPPLELYEKDAGGVRRPFRAPADTVSGDPAYVHAALGVFYRCSHAVYRLHATTRWSWWRGTPLRREKRTAWARTRASTIRFTRALPLSVFFCVGHAVYCLHGDNTVELVAGHPEEEGDVDGLGPEARLKDPTFLSTGSGRSSLYALVRGINDRVARLEPPAGWQTGAAGAAAADTAAGSGAGEQRMRVTTLPFRAACGIRGLAHIPSGAPDGSLVFTTLTALYRLPLGEGGAASPAPVLLAGREGEEGTVDCRREAARFQDICGGLTVDSGGNVVLVAGPRAQGPMALRHIAPDGTVTTLATLDDVVHHPAILPNGNLALCQAFPPSLLVLDLGLKPTPLLPPAPPAPVGPPRRTLHADMGALLDAQPDGTADLILVVGGRRFPVHRAILIARCDYFRSQLEGGFGDGAAAELSLPDTDPAAFELLLRFVYTGAVDMPSALAPAVAELADRLLLPELCSDAQAVVLSGVSAETVAWYLEHHEEVLERAEGSVERLSAESPRLIVELHKALLGGRSSKRQRTV</sequence>
<dbReference type="PANTHER" id="PTHR46231">
    <property type="entry name" value="ANKYRIN REPEAT AND BTB/POZ DOMAIN-CONTAINING PROTEIN 1"/>
    <property type="match status" value="1"/>
</dbReference>
<proteinExistence type="predicted"/>
<dbReference type="Pfam" id="PF00651">
    <property type="entry name" value="BTB"/>
    <property type="match status" value="1"/>
</dbReference>
<evidence type="ECO:0000259" key="4">
    <source>
        <dbReference type="PROSITE" id="PS50097"/>
    </source>
</evidence>
<dbReference type="Proteomes" id="UP000612055">
    <property type="component" value="Unassembled WGS sequence"/>
</dbReference>
<dbReference type="GO" id="GO:0000151">
    <property type="term" value="C:ubiquitin ligase complex"/>
    <property type="evidence" value="ECO:0007669"/>
    <property type="project" value="TreeGrafter"/>
</dbReference>
<dbReference type="EMBL" id="JAEHOE010000004">
    <property type="protein sequence ID" value="KAG2500378.1"/>
    <property type="molecule type" value="Genomic_DNA"/>
</dbReference>
<dbReference type="InterPro" id="IPR011333">
    <property type="entry name" value="SKP1/BTB/POZ_sf"/>
</dbReference>
<evidence type="ECO:0000256" key="3">
    <source>
        <dbReference type="ARBA" id="ARBA00023043"/>
    </source>
</evidence>
<reference evidence="5" key="1">
    <citation type="journal article" date="2020" name="bioRxiv">
        <title>Comparative genomics of Chlamydomonas.</title>
        <authorList>
            <person name="Craig R.J."/>
            <person name="Hasan A.R."/>
            <person name="Ness R.W."/>
            <person name="Keightley P.D."/>
        </authorList>
    </citation>
    <scope>NUCLEOTIDE SEQUENCE</scope>
    <source>
        <strain evidence="5">CCAP 11/70</strain>
    </source>
</reference>